<accession>A0A9N8EUP7</accession>
<protein>
    <submittedName>
        <fullName evidence="1">Uncharacterized protein</fullName>
    </submittedName>
</protein>
<dbReference type="EMBL" id="CAICTM010002247">
    <property type="protein sequence ID" value="CAB9528532.1"/>
    <property type="molecule type" value="Genomic_DNA"/>
</dbReference>
<sequence length="135" mass="15309">MSIPQFYSTPLSWKSRQISSQNDLLSETVDPLEEMHMDLSPSIHEMTSSVVGIPEPTQWRQQSEGSASLVSSMSYDLSEEDNFLMDDVFADIYDDSIGEVYDDRDDATTSNNPFSFEVVCLRQDFFGESPFMNPP</sequence>
<evidence type="ECO:0000313" key="2">
    <source>
        <dbReference type="Proteomes" id="UP001153069"/>
    </source>
</evidence>
<organism evidence="1 2">
    <name type="scientific">Seminavis robusta</name>
    <dbReference type="NCBI Taxonomy" id="568900"/>
    <lineage>
        <taxon>Eukaryota</taxon>
        <taxon>Sar</taxon>
        <taxon>Stramenopiles</taxon>
        <taxon>Ochrophyta</taxon>
        <taxon>Bacillariophyta</taxon>
        <taxon>Bacillariophyceae</taxon>
        <taxon>Bacillariophycidae</taxon>
        <taxon>Naviculales</taxon>
        <taxon>Naviculaceae</taxon>
        <taxon>Seminavis</taxon>
    </lineage>
</organism>
<reference evidence="1" key="1">
    <citation type="submission" date="2020-06" db="EMBL/GenBank/DDBJ databases">
        <authorList>
            <consortium name="Plant Systems Biology data submission"/>
        </authorList>
    </citation>
    <scope>NUCLEOTIDE SEQUENCE</scope>
    <source>
        <strain evidence="1">D6</strain>
    </source>
</reference>
<evidence type="ECO:0000313" key="1">
    <source>
        <dbReference type="EMBL" id="CAB9528532.1"/>
    </source>
</evidence>
<dbReference type="Proteomes" id="UP001153069">
    <property type="component" value="Unassembled WGS sequence"/>
</dbReference>
<dbReference type="AlphaFoldDB" id="A0A9N8EUP7"/>
<keyword evidence="2" id="KW-1185">Reference proteome</keyword>
<proteinExistence type="predicted"/>
<gene>
    <name evidence="1" type="ORF">SEMRO_2249_G320720.1</name>
</gene>
<name>A0A9N8EUP7_9STRA</name>
<comment type="caution">
    <text evidence="1">The sequence shown here is derived from an EMBL/GenBank/DDBJ whole genome shotgun (WGS) entry which is preliminary data.</text>
</comment>